<feature type="transmembrane region" description="Helical" evidence="1">
    <location>
        <begin position="115"/>
        <end position="133"/>
    </location>
</feature>
<dbReference type="Proteomes" id="UP001500782">
    <property type="component" value="Unassembled WGS sequence"/>
</dbReference>
<dbReference type="Pfam" id="PF07331">
    <property type="entry name" value="TctB"/>
    <property type="match status" value="1"/>
</dbReference>
<evidence type="ECO:0000259" key="2">
    <source>
        <dbReference type="Pfam" id="PF07331"/>
    </source>
</evidence>
<feature type="domain" description="DUF1468" evidence="2">
    <location>
        <begin position="7"/>
        <end position="142"/>
    </location>
</feature>
<proteinExistence type="predicted"/>
<reference evidence="3 4" key="1">
    <citation type="journal article" date="2019" name="Int. J. Syst. Evol. Microbiol.">
        <title>The Global Catalogue of Microorganisms (GCM) 10K type strain sequencing project: providing services to taxonomists for standard genome sequencing and annotation.</title>
        <authorList>
            <consortium name="The Broad Institute Genomics Platform"/>
            <consortium name="The Broad Institute Genome Sequencing Center for Infectious Disease"/>
            <person name="Wu L."/>
            <person name="Ma J."/>
        </authorList>
    </citation>
    <scope>NUCLEOTIDE SEQUENCE [LARGE SCALE GENOMIC DNA]</scope>
    <source>
        <strain evidence="3 4">JCM 9731</strain>
    </source>
</reference>
<feature type="transmembrane region" description="Helical" evidence="1">
    <location>
        <begin position="76"/>
        <end position="109"/>
    </location>
</feature>
<protein>
    <recommendedName>
        <fullName evidence="2">DUF1468 domain-containing protein</fullName>
    </recommendedName>
</protein>
<name>A0ABN0VZV0_9BACI</name>
<comment type="caution">
    <text evidence="3">The sequence shown here is derived from an EMBL/GenBank/DDBJ whole genome shotgun (WGS) entry which is preliminary data.</text>
</comment>
<accession>A0ABN0VZV0</accession>
<organism evidence="3 4">
    <name type="scientific">Bacillus carboniphilus</name>
    <dbReference type="NCBI Taxonomy" id="86663"/>
    <lineage>
        <taxon>Bacteria</taxon>
        <taxon>Bacillati</taxon>
        <taxon>Bacillota</taxon>
        <taxon>Bacilli</taxon>
        <taxon>Bacillales</taxon>
        <taxon>Bacillaceae</taxon>
        <taxon>Bacillus</taxon>
    </lineage>
</organism>
<dbReference type="RefSeq" id="WP_343796913.1">
    <property type="nucleotide sequence ID" value="NZ_BAAADJ010000010.1"/>
</dbReference>
<evidence type="ECO:0000313" key="4">
    <source>
        <dbReference type="Proteomes" id="UP001500782"/>
    </source>
</evidence>
<keyword evidence="1" id="KW-0812">Transmembrane</keyword>
<feature type="transmembrane region" description="Helical" evidence="1">
    <location>
        <begin position="7"/>
        <end position="26"/>
    </location>
</feature>
<dbReference type="InterPro" id="IPR009936">
    <property type="entry name" value="DUF1468"/>
</dbReference>
<dbReference type="EMBL" id="BAAADJ010000010">
    <property type="protein sequence ID" value="GAA0321485.1"/>
    <property type="molecule type" value="Genomic_DNA"/>
</dbReference>
<evidence type="ECO:0000256" key="1">
    <source>
        <dbReference type="SAM" id="Phobius"/>
    </source>
</evidence>
<keyword evidence="1" id="KW-1133">Transmembrane helix</keyword>
<gene>
    <name evidence="3" type="ORF">GCM10008967_09990</name>
</gene>
<sequence length="147" mass="16116">MTLANRIIGTLLVILSAYVWFTANAFPESIGVGPGADFFPKLSAASLAILSIMLILKKEKSDESIFSVSGSSAWKFVIGFITMIVFVILVEIIGFTVAATLFGISWLWLMGIRKLVKLFLIPILVSLLITLVFEQLLNVPIPHGIIY</sequence>
<keyword evidence="4" id="KW-1185">Reference proteome</keyword>
<keyword evidence="1" id="KW-0472">Membrane</keyword>
<evidence type="ECO:0000313" key="3">
    <source>
        <dbReference type="EMBL" id="GAA0321485.1"/>
    </source>
</evidence>